<protein>
    <submittedName>
        <fullName evidence="1">Uncharacterized protein</fullName>
    </submittedName>
</protein>
<gene>
    <name evidence="1" type="ORF">G7Y89_g3743</name>
</gene>
<accession>A0A8H4W4X6</accession>
<dbReference type="OrthoDB" id="3558497at2759"/>
<name>A0A8H4W4X6_9HELO</name>
<proteinExistence type="predicted"/>
<reference evidence="1 2" key="1">
    <citation type="submission" date="2020-03" db="EMBL/GenBank/DDBJ databases">
        <title>Draft Genome Sequence of Cudoniella acicularis.</title>
        <authorList>
            <person name="Buettner E."/>
            <person name="Kellner H."/>
        </authorList>
    </citation>
    <scope>NUCLEOTIDE SEQUENCE [LARGE SCALE GENOMIC DNA]</scope>
    <source>
        <strain evidence="1 2">DSM 108380</strain>
    </source>
</reference>
<organism evidence="1 2">
    <name type="scientific">Cudoniella acicularis</name>
    <dbReference type="NCBI Taxonomy" id="354080"/>
    <lineage>
        <taxon>Eukaryota</taxon>
        <taxon>Fungi</taxon>
        <taxon>Dikarya</taxon>
        <taxon>Ascomycota</taxon>
        <taxon>Pezizomycotina</taxon>
        <taxon>Leotiomycetes</taxon>
        <taxon>Helotiales</taxon>
        <taxon>Tricladiaceae</taxon>
        <taxon>Cudoniella</taxon>
    </lineage>
</organism>
<comment type="caution">
    <text evidence="1">The sequence shown here is derived from an EMBL/GenBank/DDBJ whole genome shotgun (WGS) entry which is preliminary data.</text>
</comment>
<evidence type="ECO:0000313" key="2">
    <source>
        <dbReference type="Proteomes" id="UP000566819"/>
    </source>
</evidence>
<keyword evidence="2" id="KW-1185">Reference proteome</keyword>
<sequence length="67" mass="7640">MNSEKLVGDSDMKVESELHTKYASPRRLSQELKDLLGGNVEFEVEMRHNVYNIKSSKPFNVVGDTIK</sequence>
<dbReference type="EMBL" id="JAAMPI010000189">
    <property type="protein sequence ID" value="KAF4634378.1"/>
    <property type="molecule type" value="Genomic_DNA"/>
</dbReference>
<dbReference type="Proteomes" id="UP000566819">
    <property type="component" value="Unassembled WGS sequence"/>
</dbReference>
<dbReference type="AlphaFoldDB" id="A0A8H4W4X6"/>
<evidence type="ECO:0000313" key="1">
    <source>
        <dbReference type="EMBL" id="KAF4634378.1"/>
    </source>
</evidence>